<accession>A0ABT3PQ12</accession>
<dbReference type="EMBL" id="JAGGJA010000009">
    <property type="protein sequence ID" value="MCW9707948.1"/>
    <property type="molecule type" value="Genomic_DNA"/>
</dbReference>
<dbReference type="InterPro" id="IPR036452">
    <property type="entry name" value="Ribo_hydro-like"/>
</dbReference>
<keyword evidence="3" id="KW-1185">Reference proteome</keyword>
<name>A0ABT3PQ12_9BACT</name>
<dbReference type="Gene3D" id="3.90.245.10">
    <property type="entry name" value="Ribonucleoside hydrolase-like"/>
    <property type="match status" value="1"/>
</dbReference>
<dbReference type="InterPro" id="IPR013783">
    <property type="entry name" value="Ig-like_fold"/>
</dbReference>
<feature type="domain" description="Cellulose-binding Sde182 C-terminal" evidence="1">
    <location>
        <begin position="58"/>
        <end position="85"/>
    </location>
</feature>
<evidence type="ECO:0000259" key="1">
    <source>
        <dbReference type="Pfam" id="PF21027"/>
    </source>
</evidence>
<evidence type="ECO:0000313" key="3">
    <source>
        <dbReference type="Proteomes" id="UP001207918"/>
    </source>
</evidence>
<dbReference type="InterPro" id="IPR048527">
    <property type="entry name" value="Sde182_C"/>
</dbReference>
<proteinExistence type="predicted"/>
<sequence length="90" mass="10530">MDAHDDNNTHKTLWRWIPDVQNNFAARMDWTVQSYEEANHAPVIDRVTSAESIKPGEQVELNATATDPDGDNIYYHWWHYSDTVRYGSTY</sequence>
<evidence type="ECO:0000313" key="2">
    <source>
        <dbReference type="EMBL" id="MCW9707948.1"/>
    </source>
</evidence>
<gene>
    <name evidence="2" type="ORF">J6I44_13860</name>
</gene>
<comment type="caution">
    <text evidence="2">The sequence shown here is derived from an EMBL/GenBank/DDBJ whole genome shotgun (WGS) entry which is preliminary data.</text>
</comment>
<dbReference type="Proteomes" id="UP001207918">
    <property type="component" value="Unassembled WGS sequence"/>
</dbReference>
<organism evidence="2 3">
    <name type="scientific">Fodinibius salsisoli</name>
    <dbReference type="NCBI Taxonomy" id="2820877"/>
    <lineage>
        <taxon>Bacteria</taxon>
        <taxon>Pseudomonadati</taxon>
        <taxon>Balneolota</taxon>
        <taxon>Balneolia</taxon>
        <taxon>Balneolales</taxon>
        <taxon>Balneolaceae</taxon>
        <taxon>Fodinibius</taxon>
    </lineage>
</organism>
<dbReference type="Gene3D" id="2.60.40.10">
    <property type="entry name" value="Immunoglobulins"/>
    <property type="match status" value="1"/>
</dbReference>
<reference evidence="2 3" key="1">
    <citation type="submission" date="2021-03" db="EMBL/GenBank/DDBJ databases">
        <title>Aliifodinibius sp. nov., a new bacterium isolated from saline soil.</title>
        <authorList>
            <person name="Galisteo C."/>
            <person name="De La Haba R."/>
            <person name="Sanchez-Porro C."/>
            <person name="Ventosa A."/>
        </authorList>
    </citation>
    <scope>NUCLEOTIDE SEQUENCE [LARGE SCALE GENOMIC DNA]</scope>
    <source>
        <strain evidence="2 3">1BSP15-2V2</strain>
    </source>
</reference>
<protein>
    <recommendedName>
        <fullName evidence="1">Cellulose-binding Sde182 C-terminal domain-containing protein</fullName>
    </recommendedName>
</protein>
<dbReference type="Pfam" id="PF21027">
    <property type="entry name" value="Sde0182_C"/>
    <property type="match status" value="1"/>
</dbReference>